<dbReference type="GO" id="GO:0005524">
    <property type="term" value="F:ATP binding"/>
    <property type="evidence" value="ECO:0007669"/>
    <property type="project" value="InterPro"/>
</dbReference>
<dbReference type="GO" id="GO:0016887">
    <property type="term" value="F:ATP hydrolysis activity"/>
    <property type="evidence" value="ECO:0007669"/>
    <property type="project" value="InterPro"/>
</dbReference>
<dbReference type="InterPro" id="IPR051396">
    <property type="entry name" value="Bact_Antivir_Def_Nuclease"/>
</dbReference>
<dbReference type="PIRSF" id="PIRSF029347">
    <property type="entry name" value="RecF"/>
    <property type="match status" value="1"/>
</dbReference>
<dbReference type="PANTHER" id="PTHR43581">
    <property type="entry name" value="ATP/GTP PHOSPHATASE"/>
    <property type="match status" value="1"/>
</dbReference>
<reference evidence="2" key="1">
    <citation type="submission" date="2016-10" db="EMBL/GenBank/DDBJ databases">
        <title>Sequence of Gallionella enrichment culture.</title>
        <authorList>
            <person name="Poehlein A."/>
            <person name="Muehling M."/>
            <person name="Daniel R."/>
        </authorList>
    </citation>
    <scope>NUCLEOTIDE SEQUENCE</scope>
</reference>
<dbReference type="AlphaFoldDB" id="A0A1J5PNT1"/>
<evidence type="ECO:0000259" key="1">
    <source>
        <dbReference type="Pfam" id="PF13304"/>
    </source>
</evidence>
<dbReference type="SUPFAM" id="SSF52540">
    <property type="entry name" value="P-loop containing nucleoside triphosphate hydrolases"/>
    <property type="match status" value="1"/>
</dbReference>
<dbReference type="InterPro" id="IPR014555">
    <property type="entry name" value="RecF-like"/>
</dbReference>
<organism evidence="2">
    <name type="scientific">mine drainage metagenome</name>
    <dbReference type="NCBI Taxonomy" id="410659"/>
    <lineage>
        <taxon>unclassified sequences</taxon>
        <taxon>metagenomes</taxon>
        <taxon>ecological metagenomes</taxon>
    </lineage>
</organism>
<dbReference type="InterPro" id="IPR027417">
    <property type="entry name" value="P-loop_NTPase"/>
</dbReference>
<dbReference type="Gene3D" id="3.40.50.300">
    <property type="entry name" value="P-loop containing nucleotide triphosphate hydrolases"/>
    <property type="match status" value="2"/>
</dbReference>
<dbReference type="InterPro" id="IPR003959">
    <property type="entry name" value="ATPase_AAA_core"/>
</dbReference>
<protein>
    <submittedName>
        <fullName evidence="2">DNA replication and repair protein RecF</fullName>
    </submittedName>
</protein>
<dbReference type="EMBL" id="MLJW01006258">
    <property type="protein sequence ID" value="OIQ66931.1"/>
    <property type="molecule type" value="Genomic_DNA"/>
</dbReference>
<sequence length="368" mass="39911">MFRSVSIEGYRGFARYQMHDLGRVNLLVGRNNSGKTTVLEALQVLGSDGDPTVLWQACDRRGEIFRDERALDRRGAAALSHLFAGRPDSMGASFSVVGISPDLEADQRVSVRIIKVDPKTAEADLLPSADQANAAESPFRLDIESRLRIAPVRLDGRGGLPLGIARMARQFAAYAEALASHPVQFVSTAGIPAGDLVGLWDEVQLAGDESLVVAMLKAIDPAIDDIRSLASAATAGPREGFVARYANESRRLPLGSLGDGVWRMLTLAVVLARCKGGMLLVDEIDTGLHHTVMADMWRLVYDAAERLDIQVFATTHSEDCVYSLASICRDDENASDVTIQRIEAGRAKSVAYSEAEIRAAAEHRIEVR</sequence>
<gene>
    <name evidence="2" type="primary">recF_11</name>
    <name evidence="2" type="ORF">GALL_514960</name>
</gene>
<feature type="domain" description="ATPase AAA-type core" evidence="1">
    <location>
        <begin position="24"/>
        <end position="317"/>
    </location>
</feature>
<name>A0A1J5PNT1_9ZZZZ</name>
<accession>A0A1J5PNT1</accession>
<dbReference type="PANTHER" id="PTHR43581:SF4">
    <property type="entry name" value="ATP_GTP PHOSPHATASE"/>
    <property type="match status" value="1"/>
</dbReference>
<comment type="caution">
    <text evidence="2">The sequence shown here is derived from an EMBL/GenBank/DDBJ whole genome shotgun (WGS) entry which is preliminary data.</text>
</comment>
<proteinExistence type="predicted"/>
<dbReference type="Pfam" id="PF13304">
    <property type="entry name" value="AAA_21"/>
    <property type="match status" value="1"/>
</dbReference>
<evidence type="ECO:0000313" key="2">
    <source>
        <dbReference type="EMBL" id="OIQ66931.1"/>
    </source>
</evidence>